<name>A0A7J8MLP3_9ROSI</name>
<protein>
    <submittedName>
        <fullName evidence="2">Uncharacterized protein</fullName>
    </submittedName>
</protein>
<evidence type="ECO:0000256" key="1">
    <source>
        <dbReference type="SAM" id="MobiDB-lite"/>
    </source>
</evidence>
<organism evidence="2 3">
    <name type="scientific">Gossypium lobatum</name>
    <dbReference type="NCBI Taxonomy" id="34289"/>
    <lineage>
        <taxon>Eukaryota</taxon>
        <taxon>Viridiplantae</taxon>
        <taxon>Streptophyta</taxon>
        <taxon>Embryophyta</taxon>
        <taxon>Tracheophyta</taxon>
        <taxon>Spermatophyta</taxon>
        <taxon>Magnoliopsida</taxon>
        <taxon>eudicotyledons</taxon>
        <taxon>Gunneridae</taxon>
        <taxon>Pentapetalae</taxon>
        <taxon>rosids</taxon>
        <taxon>malvids</taxon>
        <taxon>Malvales</taxon>
        <taxon>Malvaceae</taxon>
        <taxon>Malvoideae</taxon>
        <taxon>Gossypium</taxon>
    </lineage>
</organism>
<dbReference type="AlphaFoldDB" id="A0A7J8MLP3"/>
<accession>A0A7J8MLP3</accession>
<feature type="region of interest" description="Disordered" evidence="1">
    <location>
        <begin position="24"/>
        <end position="48"/>
    </location>
</feature>
<gene>
    <name evidence="2" type="ORF">Golob_010510</name>
</gene>
<dbReference type="Proteomes" id="UP000593572">
    <property type="component" value="Unassembled WGS sequence"/>
</dbReference>
<evidence type="ECO:0000313" key="2">
    <source>
        <dbReference type="EMBL" id="MBA0565645.1"/>
    </source>
</evidence>
<comment type="caution">
    <text evidence="2">The sequence shown here is derived from an EMBL/GenBank/DDBJ whole genome shotgun (WGS) entry which is preliminary data.</text>
</comment>
<feature type="non-terminal residue" evidence="2">
    <location>
        <position position="1"/>
    </location>
</feature>
<reference evidence="2 3" key="1">
    <citation type="journal article" date="2019" name="Genome Biol. Evol.">
        <title>Insights into the evolution of the New World diploid cottons (Gossypium, subgenus Houzingenia) based on genome sequencing.</title>
        <authorList>
            <person name="Grover C.E."/>
            <person name="Arick M.A. 2nd"/>
            <person name="Thrash A."/>
            <person name="Conover J.L."/>
            <person name="Sanders W.S."/>
            <person name="Peterson D.G."/>
            <person name="Frelichowski J.E."/>
            <person name="Scheffler J.A."/>
            <person name="Scheffler B.E."/>
            <person name="Wendel J.F."/>
        </authorList>
    </citation>
    <scope>NUCLEOTIDE SEQUENCE [LARGE SCALE GENOMIC DNA]</scope>
    <source>
        <strain evidence="2">157</strain>
        <tissue evidence="2">Leaf</tissue>
    </source>
</reference>
<proteinExistence type="predicted"/>
<evidence type="ECO:0000313" key="3">
    <source>
        <dbReference type="Proteomes" id="UP000593572"/>
    </source>
</evidence>
<keyword evidence="3" id="KW-1185">Reference proteome</keyword>
<dbReference type="InterPro" id="IPR022251">
    <property type="entry name" value="DUF3774_wound-induced"/>
</dbReference>
<dbReference type="Pfam" id="PF12609">
    <property type="entry name" value="DUF3774"/>
    <property type="match status" value="1"/>
</dbReference>
<sequence length="97" mass="10759">MSYLSRVCMAASVAAVEGRRDCSSKWSSSLRPINASKGNHFPTAASSDDRQYIKAKSNENNRNQSEESLQRLMWSETMKSKDTIASLIVILNDSTAK</sequence>
<dbReference type="EMBL" id="JABEZX010000009">
    <property type="protein sequence ID" value="MBA0565645.1"/>
    <property type="molecule type" value="Genomic_DNA"/>
</dbReference>